<evidence type="ECO:0000313" key="2">
    <source>
        <dbReference type="EMBL" id="SDX96920.1"/>
    </source>
</evidence>
<dbReference type="InterPro" id="IPR050259">
    <property type="entry name" value="SDR"/>
</dbReference>
<proteinExistence type="inferred from homology"/>
<comment type="similarity">
    <text evidence="1">Belongs to the short-chain dehydrogenases/reductases (SDR) family.</text>
</comment>
<accession>A0A1H3G1B4</accession>
<sequence>MKLAIVSGAGRGIGAATARELGHRGYHVLVNYHRDAAAAALVVKDITAAGGSAEALQADVRDPAQVAELVSRAGGRVDVLVCNANTANPPFAPLAALPWEDFAAKVDGELSGVYFLTQQVLELMRPRGAGRIVYVSSTAADKVGSVIAHSTAKAALNTFSRHVAADAARSGITVNTVAPGPVHTDATAAVLPGAATDYLRERSVAGRLLEPSDIGRAIALLADDGFGAATGQVIRLDGGLDVLEQQLDGLAGIFAAQA</sequence>
<dbReference type="AlphaFoldDB" id="A0A1H3G1B4"/>
<dbReference type="OrthoDB" id="286404at2"/>
<dbReference type="RefSeq" id="WP_091290612.1">
    <property type="nucleotide sequence ID" value="NZ_FNON01000004.1"/>
</dbReference>
<reference evidence="2 3" key="1">
    <citation type="submission" date="2016-10" db="EMBL/GenBank/DDBJ databases">
        <authorList>
            <person name="de Groot N.N."/>
        </authorList>
    </citation>
    <scope>NUCLEOTIDE SEQUENCE [LARGE SCALE GENOMIC DNA]</scope>
    <source>
        <strain evidence="2 3">CPCC 202699</strain>
    </source>
</reference>
<dbReference type="PANTHER" id="PTHR42879">
    <property type="entry name" value="3-OXOACYL-(ACYL-CARRIER-PROTEIN) REDUCTASE"/>
    <property type="match status" value="1"/>
</dbReference>
<dbReference type="InterPro" id="IPR002347">
    <property type="entry name" value="SDR_fam"/>
</dbReference>
<dbReference type="Proteomes" id="UP000199515">
    <property type="component" value="Unassembled WGS sequence"/>
</dbReference>
<dbReference type="Gene3D" id="3.40.50.720">
    <property type="entry name" value="NAD(P)-binding Rossmann-like Domain"/>
    <property type="match status" value="1"/>
</dbReference>
<dbReference type="PRINTS" id="PR00081">
    <property type="entry name" value="GDHRDH"/>
</dbReference>
<dbReference type="SUPFAM" id="SSF51735">
    <property type="entry name" value="NAD(P)-binding Rossmann-fold domains"/>
    <property type="match status" value="1"/>
</dbReference>
<dbReference type="PANTHER" id="PTHR42879:SF2">
    <property type="entry name" value="3-OXOACYL-[ACYL-CARRIER-PROTEIN] REDUCTASE FABG"/>
    <property type="match status" value="1"/>
</dbReference>
<dbReference type="STRING" id="589385.SAMN05421504_10478"/>
<dbReference type="Pfam" id="PF13561">
    <property type="entry name" value="adh_short_C2"/>
    <property type="match status" value="1"/>
</dbReference>
<evidence type="ECO:0000313" key="3">
    <source>
        <dbReference type="Proteomes" id="UP000199515"/>
    </source>
</evidence>
<gene>
    <name evidence="2" type="ORF">SAMN05421504_10478</name>
</gene>
<evidence type="ECO:0000256" key="1">
    <source>
        <dbReference type="ARBA" id="ARBA00006484"/>
    </source>
</evidence>
<dbReference type="PRINTS" id="PR00080">
    <property type="entry name" value="SDRFAMILY"/>
</dbReference>
<organism evidence="2 3">
    <name type="scientific">Amycolatopsis xylanica</name>
    <dbReference type="NCBI Taxonomy" id="589385"/>
    <lineage>
        <taxon>Bacteria</taxon>
        <taxon>Bacillati</taxon>
        <taxon>Actinomycetota</taxon>
        <taxon>Actinomycetes</taxon>
        <taxon>Pseudonocardiales</taxon>
        <taxon>Pseudonocardiaceae</taxon>
        <taxon>Amycolatopsis</taxon>
    </lineage>
</organism>
<dbReference type="InterPro" id="IPR036291">
    <property type="entry name" value="NAD(P)-bd_dom_sf"/>
</dbReference>
<keyword evidence="3" id="KW-1185">Reference proteome</keyword>
<protein>
    <submittedName>
        <fullName evidence="2">3-oxoacyl-[acyl-carrier protein] reductase</fullName>
    </submittedName>
</protein>
<name>A0A1H3G1B4_9PSEU</name>
<dbReference type="EMBL" id="FNON01000004">
    <property type="protein sequence ID" value="SDX96920.1"/>
    <property type="molecule type" value="Genomic_DNA"/>
</dbReference>